<dbReference type="SUPFAM" id="SSF53328">
    <property type="entry name" value="Formyltransferase"/>
    <property type="match status" value="1"/>
</dbReference>
<dbReference type="PANTHER" id="PTHR43369">
    <property type="entry name" value="PHOSPHORIBOSYLGLYCINAMIDE FORMYLTRANSFERASE"/>
    <property type="match status" value="1"/>
</dbReference>
<dbReference type="Pfam" id="PF00551">
    <property type="entry name" value="Formyl_trans_N"/>
    <property type="match status" value="1"/>
</dbReference>
<name>A0A8H6IPR5_9PEZI</name>
<dbReference type="HAMAP" id="MF_01930">
    <property type="entry name" value="PurN"/>
    <property type="match status" value="1"/>
</dbReference>
<proteinExistence type="inferred from homology"/>
<keyword evidence="7" id="KW-1185">Reference proteome</keyword>
<evidence type="ECO:0000313" key="7">
    <source>
        <dbReference type="Proteomes" id="UP000652219"/>
    </source>
</evidence>
<accession>A0A8H6IPR5</accession>
<dbReference type="GO" id="GO:0005737">
    <property type="term" value="C:cytoplasm"/>
    <property type="evidence" value="ECO:0007669"/>
    <property type="project" value="TreeGrafter"/>
</dbReference>
<evidence type="ECO:0000259" key="5">
    <source>
        <dbReference type="Pfam" id="PF00551"/>
    </source>
</evidence>
<dbReference type="Proteomes" id="UP000652219">
    <property type="component" value="Unassembled WGS sequence"/>
</dbReference>
<dbReference type="GO" id="GO:0006189">
    <property type="term" value="P:'de novo' IMP biosynthetic process"/>
    <property type="evidence" value="ECO:0007669"/>
    <property type="project" value="InterPro"/>
</dbReference>
<keyword evidence="4" id="KW-0658">Purine biosynthesis</keyword>
<protein>
    <recommendedName>
        <fullName evidence="2">phosphoribosylglycinamide formyltransferase 1</fullName>
        <ecNumber evidence="2">2.1.2.2</ecNumber>
    </recommendedName>
</protein>
<evidence type="ECO:0000256" key="4">
    <source>
        <dbReference type="ARBA" id="ARBA00022755"/>
    </source>
</evidence>
<evidence type="ECO:0000256" key="1">
    <source>
        <dbReference type="ARBA" id="ARBA00005054"/>
    </source>
</evidence>
<dbReference type="EC" id="2.1.2.2" evidence="2"/>
<dbReference type="PANTHER" id="PTHR43369:SF2">
    <property type="entry name" value="PHOSPHORIBOSYLGLYCINAMIDE FORMYLTRANSFERASE"/>
    <property type="match status" value="1"/>
</dbReference>
<evidence type="ECO:0000256" key="3">
    <source>
        <dbReference type="ARBA" id="ARBA00022679"/>
    </source>
</evidence>
<gene>
    <name evidence="6" type="ORF">CSOJ01_14803</name>
</gene>
<dbReference type="EMBL" id="WIGN01000533">
    <property type="protein sequence ID" value="KAF6789361.1"/>
    <property type="molecule type" value="Genomic_DNA"/>
</dbReference>
<evidence type="ECO:0000256" key="2">
    <source>
        <dbReference type="ARBA" id="ARBA00012254"/>
    </source>
</evidence>
<organism evidence="6 7">
    <name type="scientific">Colletotrichum sojae</name>
    <dbReference type="NCBI Taxonomy" id="2175907"/>
    <lineage>
        <taxon>Eukaryota</taxon>
        <taxon>Fungi</taxon>
        <taxon>Dikarya</taxon>
        <taxon>Ascomycota</taxon>
        <taxon>Pezizomycotina</taxon>
        <taxon>Sordariomycetes</taxon>
        <taxon>Hypocreomycetidae</taxon>
        <taxon>Glomerellales</taxon>
        <taxon>Glomerellaceae</taxon>
        <taxon>Colletotrichum</taxon>
        <taxon>Colletotrichum orchidearum species complex</taxon>
    </lineage>
</organism>
<evidence type="ECO:0000313" key="6">
    <source>
        <dbReference type="EMBL" id="KAF6789361.1"/>
    </source>
</evidence>
<keyword evidence="3 6" id="KW-0808">Transferase</keyword>
<reference evidence="6 7" key="1">
    <citation type="journal article" date="2020" name="Phytopathology">
        <title>Genome Sequence Resources of Colletotrichum truncatum, C. plurivorum, C. musicola, and C. sojae: Four Species Pathogenic to Soybean (Glycine max).</title>
        <authorList>
            <person name="Rogerio F."/>
            <person name="Boufleur T.R."/>
            <person name="Ciampi-Guillardi M."/>
            <person name="Sukno S.A."/>
            <person name="Thon M.R."/>
            <person name="Massola Junior N.S."/>
            <person name="Baroncelli R."/>
        </authorList>
    </citation>
    <scope>NUCLEOTIDE SEQUENCE [LARGE SCALE GENOMIC DNA]</scope>
    <source>
        <strain evidence="6 7">LFN0009</strain>
    </source>
</reference>
<dbReference type="InterPro" id="IPR002376">
    <property type="entry name" value="Formyl_transf_N"/>
</dbReference>
<dbReference type="InterPro" id="IPR036477">
    <property type="entry name" value="Formyl_transf_N_sf"/>
</dbReference>
<dbReference type="NCBIfam" id="TIGR00639">
    <property type="entry name" value="PurN"/>
    <property type="match status" value="1"/>
</dbReference>
<feature type="domain" description="Formyl transferase N-terminal" evidence="5">
    <location>
        <begin position="5"/>
        <end position="204"/>
    </location>
</feature>
<sequence length="215" mass="23849">MTECRIVVLCSGSGTNLQALIDSNIPNSRIVKVIVNRKTAYAAKRAESCGIPTEYFNAVSGGFTQKGETDEARLKAGRARYDAALVDIILKEKPDLIVLAGFMWILSPQFLEPLQAAGVPVINLHPDYSGRYDGAHAIDRAYADFQAGKLENNRTGIMVHYVVAEVDRGHPILIEEVECREGESLEDLENRIHLLEHQLLPRATAQIVREILNKK</sequence>
<dbReference type="Gene3D" id="3.40.50.170">
    <property type="entry name" value="Formyl transferase, N-terminal domain"/>
    <property type="match status" value="1"/>
</dbReference>
<dbReference type="AlphaFoldDB" id="A0A8H6IPR5"/>
<dbReference type="GO" id="GO:0004644">
    <property type="term" value="F:phosphoribosylglycinamide formyltransferase activity"/>
    <property type="evidence" value="ECO:0007669"/>
    <property type="project" value="UniProtKB-EC"/>
</dbReference>
<dbReference type="InterPro" id="IPR004607">
    <property type="entry name" value="GART"/>
</dbReference>
<comment type="caution">
    <text evidence="6">The sequence shown here is derived from an EMBL/GenBank/DDBJ whole genome shotgun (WGS) entry which is preliminary data.</text>
</comment>
<comment type="pathway">
    <text evidence="1">Purine metabolism; IMP biosynthesis via de novo pathway; N(2)-formyl-N(1)-(5-phospho-D-ribosyl)glycinamide from N(1)-(5-phospho-D-ribosyl)glycinamide (10-formyl THF route): step 1/1.</text>
</comment>